<evidence type="ECO:0000256" key="5">
    <source>
        <dbReference type="ARBA" id="ARBA00022847"/>
    </source>
</evidence>
<accession>A0AAQ4E5S4</accession>
<feature type="transmembrane region" description="Helical" evidence="13">
    <location>
        <begin position="61"/>
        <end position="82"/>
    </location>
</feature>
<dbReference type="Gene3D" id="1.20.1730.10">
    <property type="entry name" value="Sodium/glucose cotransporter"/>
    <property type="match status" value="1"/>
</dbReference>
<keyword evidence="15" id="KW-1185">Reference proteome</keyword>
<keyword evidence="3" id="KW-0813">Transport</keyword>
<evidence type="ECO:0000256" key="2">
    <source>
        <dbReference type="ARBA" id="ARBA00006434"/>
    </source>
</evidence>
<comment type="similarity">
    <text evidence="2">Belongs to the sodium:solute symporter (SSF) (TC 2.A.21) family.</text>
</comment>
<dbReference type="InterPro" id="IPR052244">
    <property type="entry name" value="Choline_transporter"/>
</dbReference>
<evidence type="ECO:0000256" key="1">
    <source>
        <dbReference type="ARBA" id="ARBA00004141"/>
    </source>
</evidence>
<keyword evidence="10 13" id="KW-0472">Membrane</keyword>
<organism evidence="14 15">
    <name type="scientific">Amblyomma americanum</name>
    <name type="common">Lone star tick</name>
    <dbReference type="NCBI Taxonomy" id="6943"/>
    <lineage>
        <taxon>Eukaryota</taxon>
        <taxon>Metazoa</taxon>
        <taxon>Ecdysozoa</taxon>
        <taxon>Arthropoda</taxon>
        <taxon>Chelicerata</taxon>
        <taxon>Arachnida</taxon>
        <taxon>Acari</taxon>
        <taxon>Parasitiformes</taxon>
        <taxon>Ixodida</taxon>
        <taxon>Ixodoidea</taxon>
        <taxon>Ixodidae</taxon>
        <taxon>Amblyomminae</taxon>
        <taxon>Amblyomma</taxon>
    </lineage>
</organism>
<evidence type="ECO:0000256" key="13">
    <source>
        <dbReference type="SAM" id="Phobius"/>
    </source>
</evidence>
<evidence type="ECO:0000256" key="12">
    <source>
        <dbReference type="ARBA" id="ARBA00023201"/>
    </source>
</evidence>
<keyword evidence="8" id="KW-0915">Sodium</keyword>
<dbReference type="PANTHER" id="PTHR45897">
    <property type="entry name" value="HIGH-AFFINITY CHOLINE TRANSPORTER 1"/>
    <property type="match status" value="1"/>
</dbReference>
<dbReference type="InterPro" id="IPR038377">
    <property type="entry name" value="Na/Glc_symporter_sf"/>
</dbReference>
<dbReference type="GO" id="GO:0008292">
    <property type="term" value="P:acetylcholine biosynthetic process"/>
    <property type="evidence" value="ECO:0007669"/>
    <property type="project" value="TreeGrafter"/>
</dbReference>
<evidence type="ECO:0000256" key="6">
    <source>
        <dbReference type="ARBA" id="ARBA00022979"/>
    </source>
</evidence>
<dbReference type="Proteomes" id="UP001321473">
    <property type="component" value="Unassembled WGS sequence"/>
</dbReference>
<keyword evidence="5" id="KW-0769">Symport</keyword>
<evidence type="ECO:0000313" key="14">
    <source>
        <dbReference type="EMBL" id="KAK8770002.1"/>
    </source>
</evidence>
<comment type="caution">
    <text evidence="14">The sequence shown here is derived from an EMBL/GenBank/DDBJ whole genome shotgun (WGS) entry which is preliminary data.</text>
</comment>
<dbReference type="GO" id="GO:0005307">
    <property type="term" value="F:choline:sodium symporter activity"/>
    <property type="evidence" value="ECO:0007669"/>
    <property type="project" value="TreeGrafter"/>
</dbReference>
<dbReference type="PROSITE" id="PS50283">
    <property type="entry name" value="NA_SOLUT_SYMP_3"/>
    <property type="match status" value="1"/>
</dbReference>
<keyword evidence="11" id="KW-0325">Glycoprotein</keyword>
<evidence type="ECO:0000256" key="9">
    <source>
        <dbReference type="ARBA" id="ARBA00023065"/>
    </source>
</evidence>
<evidence type="ECO:0000256" key="8">
    <source>
        <dbReference type="ARBA" id="ARBA00023053"/>
    </source>
</evidence>
<evidence type="ECO:0000256" key="7">
    <source>
        <dbReference type="ARBA" id="ARBA00022989"/>
    </source>
</evidence>
<dbReference type="GO" id="GO:0005886">
    <property type="term" value="C:plasma membrane"/>
    <property type="evidence" value="ECO:0007669"/>
    <property type="project" value="TreeGrafter"/>
</dbReference>
<evidence type="ECO:0000256" key="10">
    <source>
        <dbReference type="ARBA" id="ARBA00023136"/>
    </source>
</evidence>
<comment type="subcellular location">
    <subcellularLocation>
        <location evidence="1">Membrane</location>
        <topology evidence="1">Multi-pass membrane protein</topology>
    </subcellularLocation>
</comment>
<evidence type="ECO:0000256" key="11">
    <source>
        <dbReference type="ARBA" id="ARBA00023180"/>
    </source>
</evidence>
<protein>
    <submittedName>
        <fullName evidence="14">Uncharacterized protein</fullName>
    </submittedName>
</protein>
<sequence length="96" mass="10406">MVHVNSELIIIVSAVVILFYTSLGGLFSVIYTDLFQMGSTMVGLVYFQRVLSTDSIFSAKMLSYVSCMGCILVAVPSVIVGAQAKTTSTIFSFYGR</sequence>
<proteinExistence type="inferred from homology"/>
<dbReference type="InterPro" id="IPR001734">
    <property type="entry name" value="Na/solute_symporter"/>
</dbReference>
<dbReference type="PANTHER" id="PTHR45897:SF4">
    <property type="entry name" value="HIGH-AFFINITY CHOLINE TRANSPORTER 1"/>
    <property type="match status" value="1"/>
</dbReference>
<feature type="transmembrane region" description="Helical" evidence="13">
    <location>
        <begin position="7"/>
        <end position="31"/>
    </location>
</feature>
<keyword evidence="6" id="KW-0530">Neurotransmitter biosynthesis</keyword>
<keyword evidence="9" id="KW-0406">Ion transport</keyword>
<keyword evidence="12" id="KW-0739">Sodium transport</keyword>
<reference evidence="14 15" key="1">
    <citation type="journal article" date="2023" name="Arcadia Sci">
        <title>De novo assembly of a long-read Amblyomma americanum tick genome.</title>
        <authorList>
            <person name="Chou S."/>
            <person name="Poskanzer K.E."/>
            <person name="Rollins M."/>
            <person name="Thuy-Boun P.S."/>
        </authorList>
    </citation>
    <scope>NUCLEOTIDE SEQUENCE [LARGE SCALE GENOMIC DNA]</scope>
    <source>
        <strain evidence="14">F_SG_1</strain>
        <tissue evidence="14">Salivary glands</tissue>
    </source>
</reference>
<dbReference type="EMBL" id="JARKHS020021767">
    <property type="protein sequence ID" value="KAK8770002.1"/>
    <property type="molecule type" value="Genomic_DNA"/>
</dbReference>
<name>A0AAQ4E5S4_AMBAM</name>
<evidence type="ECO:0000256" key="3">
    <source>
        <dbReference type="ARBA" id="ARBA00022448"/>
    </source>
</evidence>
<keyword evidence="7 13" id="KW-1133">Transmembrane helix</keyword>
<gene>
    <name evidence="14" type="ORF">V5799_013534</name>
</gene>
<dbReference type="AlphaFoldDB" id="A0AAQ4E5S4"/>
<evidence type="ECO:0000256" key="4">
    <source>
        <dbReference type="ARBA" id="ARBA00022692"/>
    </source>
</evidence>
<evidence type="ECO:0000313" key="15">
    <source>
        <dbReference type="Proteomes" id="UP001321473"/>
    </source>
</evidence>
<keyword evidence="4 13" id="KW-0812">Transmembrane</keyword>